<dbReference type="OrthoDB" id="9763796at2"/>
<evidence type="ECO:0000256" key="6">
    <source>
        <dbReference type="ARBA" id="ARBA00022989"/>
    </source>
</evidence>
<accession>A0A1D9MLV5</accession>
<evidence type="ECO:0000256" key="1">
    <source>
        <dbReference type="ARBA" id="ARBA00022448"/>
    </source>
</evidence>
<comment type="subcellular location">
    <subcellularLocation>
        <location evidence="9">Cell membrane</location>
        <topology evidence="9">Multi-pass membrane protein</topology>
    </subcellularLocation>
</comment>
<dbReference type="Proteomes" id="UP000176288">
    <property type="component" value="Chromosome"/>
</dbReference>
<keyword evidence="3 9" id="KW-0633">Potassium transport</keyword>
<dbReference type="EMBL" id="CP017812">
    <property type="protein sequence ID" value="AOZ73143.1"/>
    <property type="molecule type" value="Genomic_DNA"/>
</dbReference>
<evidence type="ECO:0000256" key="9">
    <source>
        <dbReference type="HAMAP-Rule" id="MF_00275"/>
    </source>
</evidence>
<dbReference type="STRING" id="1912795.BK816_07435"/>
<evidence type="ECO:0000313" key="11">
    <source>
        <dbReference type="Proteomes" id="UP000176288"/>
    </source>
</evidence>
<evidence type="ECO:0000313" key="10">
    <source>
        <dbReference type="EMBL" id="AOZ73143.1"/>
    </source>
</evidence>
<feature type="transmembrane region" description="Helical" evidence="9">
    <location>
        <begin position="404"/>
        <end position="425"/>
    </location>
</feature>
<evidence type="ECO:0000256" key="2">
    <source>
        <dbReference type="ARBA" id="ARBA00022475"/>
    </source>
</evidence>
<keyword evidence="4 9" id="KW-0812">Transmembrane</keyword>
<sequence length="544" mass="58011">MSAAIGQILILLIVTVLLSIPLGTYIDRVMNGEHVFLTKVLRPVENLVNRGIGVNRDVNMSGRSYFINVVAFSVMGLVIFFIGLVITGIDPFLAFNTASSFVTNTNWQAYSGESTLTAWQQALFFTTQNFVSAGVGICVLYALVRALIAEKSSGVGNFYVDLTRVVLYILLPLAFVMTLILMSQGVVQTLKSYVIAQMVQGGTQYIPLGPAASQIAIKQLGTNGGGFFGTNSAFPFENPTVITNFVETMALVLIPMALCFAFGRAVGDRRQGRALFISMFVLMIAALVGTFLAEYNYHVAGLTAGNMEGKESRFGPGLSALWAVMTTSVSNGSVNSMHDSFTPLGGFFPMLLMQLGEVVFGGVGCGLYGMLGFVILTVFITGLMIGRTPEYLRKKIDPTDMKMAAVLCLTTPLLILVGAALGAVWPGVTQSIGNPGIHAFSELLYGYTSTGANNGSAFAGLNADTPFLNTTMGIAMILARFIPIWATLKMADSMRAKTKIAVSSATLRTDDGMFIGLLVFVVLLIGALSMFPALALGPIAEALF</sequence>
<dbReference type="RefSeq" id="WP_071164606.1">
    <property type="nucleotide sequence ID" value="NZ_CP017812.1"/>
</dbReference>
<feature type="transmembrane region" description="Helical" evidence="9">
    <location>
        <begin position="274"/>
        <end position="293"/>
    </location>
</feature>
<evidence type="ECO:0000256" key="5">
    <source>
        <dbReference type="ARBA" id="ARBA00022958"/>
    </source>
</evidence>
<feature type="transmembrane region" description="Helical" evidence="9">
    <location>
        <begin position="165"/>
        <end position="183"/>
    </location>
</feature>
<dbReference type="InterPro" id="IPR004623">
    <property type="entry name" value="KdpA"/>
</dbReference>
<feature type="transmembrane region" description="Helical" evidence="9">
    <location>
        <begin position="65"/>
        <end position="89"/>
    </location>
</feature>
<dbReference type="Pfam" id="PF03814">
    <property type="entry name" value="KdpA"/>
    <property type="match status" value="1"/>
</dbReference>
<reference evidence="10 11" key="1">
    <citation type="submission" date="2016-10" db="EMBL/GenBank/DDBJ databases">
        <title>Actinomyces aegypiusis sp. nov., isolated from the Aegypius monachus in Qinghai Tibet Plateau China.</title>
        <authorList>
            <person name="Wang Y."/>
        </authorList>
    </citation>
    <scope>NUCLEOTIDE SEQUENCE [LARGE SCALE GENOMIC DNA]</scope>
    <source>
        <strain evidence="10 11">VUL4_3</strain>
    </source>
</reference>
<proteinExistence type="inferred from homology"/>
<feature type="transmembrane region" description="Helical" evidence="9">
    <location>
        <begin position="512"/>
        <end position="535"/>
    </location>
</feature>
<comment type="subunit">
    <text evidence="9">The system is composed of three essential subunits: KdpA, KdpB and KdpC.</text>
</comment>
<keyword evidence="6 9" id="KW-1133">Transmembrane helix</keyword>
<dbReference type="AlphaFoldDB" id="A0A1D9MLV5"/>
<comment type="similarity">
    <text evidence="9">Belongs to the KdpA family.</text>
</comment>
<evidence type="ECO:0000256" key="8">
    <source>
        <dbReference type="ARBA" id="ARBA00023136"/>
    </source>
</evidence>
<organism evidence="10 11">
    <name type="scientific">Boudabousia tangfeifanii</name>
    <dbReference type="NCBI Taxonomy" id="1912795"/>
    <lineage>
        <taxon>Bacteria</taxon>
        <taxon>Bacillati</taxon>
        <taxon>Actinomycetota</taxon>
        <taxon>Actinomycetes</taxon>
        <taxon>Actinomycetales</taxon>
        <taxon>Actinomycetaceae</taxon>
        <taxon>Boudabousia</taxon>
    </lineage>
</organism>
<gene>
    <name evidence="9" type="primary">kdpA</name>
    <name evidence="10" type="ORF">BK816_07435</name>
</gene>
<keyword evidence="1 9" id="KW-0813">Transport</keyword>
<dbReference type="PANTHER" id="PTHR30607">
    <property type="entry name" value="POTASSIUM-TRANSPORTING ATPASE A CHAIN"/>
    <property type="match status" value="1"/>
</dbReference>
<dbReference type="GO" id="GO:0008556">
    <property type="term" value="F:P-type potassium transmembrane transporter activity"/>
    <property type="evidence" value="ECO:0007669"/>
    <property type="project" value="InterPro"/>
</dbReference>
<comment type="function">
    <text evidence="9">Part of the high-affinity ATP-driven potassium transport (or Kdp) system, which catalyzes the hydrolysis of ATP coupled with the electrogenic transport of potassium into the cytoplasm. This subunit binds the extracellular potassium ions and delivers the ions to the membrane domain of KdpB through an intramembrane tunnel.</text>
</comment>
<feature type="transmembrane region" description="Helical" evidence="9">
    <location>
        <begin position="358"/>
        <end position="383"/>
    </location>
</feature>
<dbReference type="HAMAP" id="MF_00275">
    <property type="entry name" value="KdpA"/>
    <property type="match status" value="1"/>
</dbReference>
<evidence type="ECO:0000256" key="4">
    <source>
        <dbReference type="ARBA" id="ARBA00022692"/>
    </source>
</evidence>
<feature type="transmembrane region" description="Helical" evidence="9">
    <location>
        <begin position="122"/>
        <end position="144"/>
    </location>
</feature>
<dbReference type="GO" id="GO:0030955">
    <property type="term" value="F:potassium ion binding"/>
    <property type="evidence" value="ECO:0007669"/>
    <property type="project" value="UniProtKB-UniRule"/>
</dbReference>
<feature type="transmembrane region" description="Helical" evidence="9">
    <location>
        <begin position="241"/>
        <end position="262"/>
    </location>
</feature>
<keyword evidence="11" id="KW-1185">Reference proteome</keyword>
<feature type="transmembrane region" description="Helical" evidence="9">
    <location>
        <begin position="6"/>
        <end position="26"/>
    </location>
</feature>
<keyword evidence="2 9" id="KW-1003">Cell membrane</keyword>
<dbReference type="GO" id="GO:0005886">
    <property type="term" value="C:plasma membrane"/>
    <property type="evidence" value="ECO:0007669"/>
    <property type="project" value="UniProtKB-SubCell"/>
</dbReference>
<evidence type="ECO:0000256" key="7">
    <source>
        <dbReference type="ARBA" id="ARBA00023065"/>
    </source>
</evidence>
<dbReference type="PIRSF" id="PIRSF001294">
    <property type="entry name" value="K_ATPaseA"/>
    <property type="match status" value="1"/>
</dbReference>
<dbReference type="PANTHER" id="PTHR30607:SF2">
    <property type="entry name" value="POTASSIUM-TRANSPORTING ATPASE POTASSIUM-BINDING SUBUNIT"/>
    <property type="match status" value="1"/>
</dbReference>
<dbReference type="KEGG" id="avu:BK816_07435"/>
<keyword evidence="7 9" id="KW-0406">Ion transport</keyword>
<name>A0A1D9MLV5_9ACTO</name>
<feature type="transmembrane region" description="Helical" evidence="9">
    <location>
        <begin position="472"/>
        <end position="491"/>
    </location>
</feature>
<protein>
    <recommendedName>
        <fullName evidence="9">Potassium-transporting ATPase potassium-binding subunit</fullName>
    </recommendedName>
    <alternativeName>
        <fullName evidence="9">ATP phosphohydrolase [potassium-transporting] A chain</fullName>
    </alternativeName>
    <alternativeName>
        <fullName evidence="9">Potassium-binding and translocating subunit A</fullName>
    </alternativeName>
    <alternativeName>
        <fullName evidence="9">Potassium-translocating ATPase A chain</fullName>
    </alternativeName>
</protein>
<evidence type="ECO:0000256" key="3">
    <source>
        <dbReference type="ARBA" id="ARBA00022538"/>
    </source>
</evidence>
<dbReference type="NCBIfam" id="TIGR00680">
    <property type="entry name" value="kdpA"/>
    <property type="match status" value="1"/>
</dbReference>
<keyword evidence="5 9" id="KW-0630">Potassium</keyword>
<keyword evidence="8 9" id="KW-0472">Membrane</keyword>